<dbReference type="RefSeq" id="WP_144307145.1">
    <property type="nucleotide sequence ID" value="NZ_QMIF01000019.1"/>
</dbReference>
<dbReference type="OrthoDB" id="6706661at2"/>
<gene>
    <name evidence="4" type="ORF">DQK91_19800</name>
</gene>
<evidence type="ECO:0000256" key="2">
    <source>
        <dbReference type="SAM" id="Phobius"/>
    </source>
</evidence>
<feature type="chain" id="PRO_5026899515" evidence="3">
    <location>
        <begin position="23"/>
        <end position="386"/>
    </location>
</feature>
<keyword evidence="2" id="KW-1133">Transmembrane helix</keyword>
<evidence type="ECO:0000313" key="5">
    <source>
        <dbReference type="Proteomes" id="UP000434052"/>
    </source>
</evidence>
<keyword evidence="3" id="KW-0732">Signal</keyword>
<organism evidence="4 5">
    <name type="scientific">Oceanidesulfovibrio marinus</name>
    <dbReference type="NCBI Taxonomy" id="370038"/>
    <lineage>
        <taxon>Bacteria</taxon>
        <taxon>Pseudomonadati</taxon>
        <taxon>Thermodesulfobacteriota</taxon>
        <taxon>Desulfovibrionia</taxon>
        <taxon>Desulfovibrionales</taxon>
        <taxon>Desulfovibrionaceae</taxon>
        <taxon>Oceanidesulfovibrio</taxon>
    </lineage>
</organism>
<feature type="region of interest" description="Disordered" evidence="1">
    <location>
        <begin position="312"/>
        <end position="386"/>
    </location>
</feature>
<dbReference type="AlphaFoldDB" id="A0A6P1ZAU9"/>
<dbReference type="SUPFAM" id="SSF48452">
    <property type="entry name" value="TPR-like"/>
    <property type="match status" value="1"/>
</dbReference>
<dbReference type="Proteomes" id="UP000434052">
    <property type="component" value="Unassembled WGS sequence"/>
</dbReference>
<feature type="transmembrane region" description="Helical" evidence="2">
    <location>
        <begin position="224"/>
        <end position="242"/>
    </location>
</feature>
<evidence type="ECO:0000313" key="4">
    <source>
        <dbReference type="EMBL" id="TVM30823.1"/>
    </source>
</evidence>
<protein>
    <submittedName>
        <fullName evidence="4">Uncharacterized protein</fullName>
    </submittedName>
</protein>
<comment type="caution">
    <text evidence="4">The sequence shown here is derived from an EMBL/GenBank/DDBJ whole genome shotgun (WGS) entry which is preliminary data.</text>
</comment>
<keyword evidence="2" id="KW-0812">Transmembrane</keyword>
<feature type="compositionally biased region" description="Low complexity" evidence="1">
    <location>
        <begin position="361"/>
        <end position="374"/>
    </location>
</feature>
<evidence type="ECO:0000256" key="3">
    <source>
        <dbReference type="SAM" id="SignalP"/>
    </source>
</evidence>
<dbReference type="InterPro" id="IPR011990">
    <property type="entry name" value="TPR-like_helical_dom_sf"/>
</dbReference>
<proteinExistence type="predicted"/>
<name>A0A6P1ZAU9_9BACT</name>
<dbReference type="Gene3D" id="1.25.40.10">
    <property type="entry name" value="Tetratricopeptide repeat domain"/>
    <property type="match status" value="1"/>
</dbReference>
<accession>A0A6P1ZAU9</accession>
<keyword evidence="2" id="KW-0472">Membrane</keyword>
<evidence type="ECO:0000256" key="1">
    <source>
        <dbReference type="SAM" id="MobiDB-lite"/>
    </source>
</evidence>
<dbReference type="EMBL" id="QMIF01000019">
    <property type="protein sequence ID" value="TVM30823.1"/>
    <property type="molecule type" value="Genomic_DNA"/>
</dbReference>
<reference evidence="4 5" key="1">
    <citation type="submission" date="2018-06" db="EMBL/GenBank/DDBJ databases">
        <title>Complete genome of Desulfovibrio marinus P48SEP.</title>
        <authorList>
            <person name="Crispim J.S."/>
            <person name="Vidigal P.M.P."/>
            <person name="Silva L.C.F."/>
            <person name="Araujo L.C."/>
            <person name="Laguardia C.N."/>
            <person name="Dias R.S."/>
            <person name="Sousa M.P."/>
            <person name="Paula S.O."/>
            <person name="Silva C."/>
        </authorList>
    </citation>
    <scope>NUCLEOTIDE SEQUENCE [LARGE SCALE GENOMIC DNA]</scope>
    <source>
        <strain evidence="4 5">P48SEP</strain>
    </source>
</reference>
<feature type="signal peptide" evidence="3">
    <location>
        <begin position="1"/>
        <end position="22"/>
    </location>
</feature>
<sequence>MRYVKIACQVFLLLFLVSSFFGEGLPAASDIDPRIFAPPVQERVQMAPFTVRSEDVDYTITPLYSYDLHGLVVSCHDSDGLFDYYHKLWGDTLNVKDLCVLWGSNVQSDIYTKLNYSSGSYTCYVSTPNSDIWRRFDTSELSNNHLLTDDPAIAAALRDTAVGDQVRIRGYLSQYSHGQGFERGTSISRTDTGNGACETIFITGYDVLSRYGGPWRAIRSVSSFGFAATFLILAGWFVYGLFRPESLADVDKFVERAAKRAEKGDMRGALALLNKAVDRNPDRSDIFTARAAVHSALGDYHAADMDTARATALDEPQPLTQRPSPMRRDSSAAQPPSIDDEPSQSWGPAAPPPPPRRHTAQRPAQKAPRQADQAGFRPPWLDGDES</sequence>